<comment type="caution">
    <text evidence="1">The sequence shown here is derived from an EMBL/GenBank/DDBJ whole genome shotgun (WGS) entry which is preliminary data.</text>
</comment>
<accession>A0ABQ5R2H8</accession>
<reference evidence="1" key="1">
    <citation type="submission" date="2022-12" db="EMBL/GenBank/DDBJ databases">
        <title>New Phytohabitans aurantiacus sp. RD004123 nov., an actinomycete isolated from soil.</title>
        <authorList>
            <person name="Triningsih D.W."/>
            <person name="Harunari E."/>
            <person name="Igarashi Y."/>
        </authorList>
    </citation>
    <scope>NUCLEOTIDE SEQUENCE</scope>
    <source>
        <strain evidence="1">RD004123</strain>
    </source>
</reference>
<dbReference type="EMBL" id="BSDI01000032">
    <property type="protein sequence ID" value="GLI00423.1"/>
    <property type="molecule type" value="Genomic_DNA"/>
</dbReference>
<name>A0ABQ5R2H8_9ACTN</name>
<dbReference type="Proteomes" id="UP001144280">
    <property type="component" value="Unassembled WGS sequence"/>
</dbReference>
<proteinExistence type="predicted"/>
<protein>
    <submittedName>
        <fullName evidence="1">Uncharacterized protein</fullName>
    </submittedName>
</protein>
<gene>
    <name evidence="1" type="ORF">Pa4123_56990</name>
</gene>
<evidence type="ECO:0000313" key="1">
    <source>
        <dbReference type="EMBL" id="GLI00423.1"/>
    </source>
</evidence>
<evidence type="ECO:0000313" key="2">
    <source>
        <dbReference type="Proteomes" id="UP001144280"/>
    </source>
</evidence>
<keyword evidence="2" id="KW-1185">Reference proteome</keyword>
<organism evidence="1 2">
    <name type="scientific">Phytohabitans aurantiacus</name>
    <dbReference type="NCBI Taxonomy" id="3016789"/>
    <lineage>
        <taxon>Bacteria</taxon>
        <taxon>Bacillati</taxon>
        <taxon>Actinomycetota</taxon>
        <taxon>Actinomycetes</taxon>
        <taxon>Micromonosporales</taxon>
        <taxon>Micromonosporaceae</taxon>
    </lineage>
</organism>
<sequence>MSGPLTTAPANEEVALAAAYPREPGWQGPGSRTTSYEVLMPSVYAPEPLSDSTRYR</sequence>